<feature type="coiled-coil region" evidence="1">
    <location>
        <begin position="772"/>
        <end position="799"/>
    </location>
</feature>
<keyword evidence="1" id="KW-0175">Coiled coil</keyword>
<dbReference type="PANTHER" id="PTHR32182">
    <property type="entry name" value="DNA REPLICATION AND REPAIR PROTEIN RECF"/>
    <property type="match status" value="1"/>
</dbReference>
<organism evidence="2 3">
    <name type="scientific">Clostridium intestinale</name>
    <dbReference type="NCBI Taxonomy" id="36845"/>
    <lineage>
        <taxon>Bacteria</taxon>
        <taxon>Bacillati</taxon>
        <taxon>Bacillota</taxon>
        <taxon>Clostridia</taxon>
        <taxon>Eubacteriales</taxon>
        <taxon>Clostridiaceae</taxon>
        <taxon>Clostridium</taxon>
    </lineage>
</organism>
<dbReference type="PANTHER" id="PTHR32182:SF22">
    <property type="entry name" value="ATP-DEPENDENT ENDONUCLEASE, OLD FAMILY-RELATED"/>
    <property type="match status" value="1"/>
</dbReference>
<evidence type="ECO:0000313" key="3">
    <source>
        <dbReference type="Proteomes" id="UP000512286"/>
    </source>
</evidence>
<dbReference type="EMBL" id="CP059378">
    <property type="protein sequence ID" value="QLY81238.1"/>
    <property type="molecule type" value="Genomic_DNA"/>
</dbReference>
<dbReference type="KEGG" id="cint:HZF06_06525"/>
<gene>
    <name evidence="2" type="ORF">HZF06_06525</name>
</gene>
<dbReference type="GO" id="GO:0000731">
    <property type="term" value="P:DNA synthesis involved in DNA repair"/>
    <property type="evidence" value="ECO:0007669"/>
    <property type="project" value="TreeGrafter"/>
</dbReference>
<reference evidence="2 3" key="1">
    <citation type="submission" date="2020-07" db="EMBL/GenBank/DDBJ databases">
        <title>Electron transfer.</title>
        <authorList>
            <person name="Huang L."/>
            <person name="Liu X."/>
            <person name="Zhou S."/>
        </authorList>
    </citation>
    <scope>NUCLEOTIDE SEQUENCE [LARGE SCALE GENOMIC DNA]</scope>
    <source>
        <strain evidence="2 3">Lx1</strain>
    </source>
</reference>
<dbReference type="InterPro" id="IPR027417">
    <property type="entry name" value="P-loop_NTPase"/>
</dbReference>
<evidence type="ECO:0000313" key="2">
    <source>
        <dbReference type="EMBL" id="QLY81238.1"/>
    </source>
</evidence>
<feature type="coiled-coil region" evidence="1">
    <location>
        <begin position="384"/>
        <end position="418"/>
    </location>
</feature>
<dbReference type="SUPFAM" id="SSF52540">
    <property type="entry name" value="P-loop containing nucleoside triphosphate hydrolases"/>
    <property type="match status" value="1"/>
</dbReference>
<accession>A0A7D7A5B2</accession>
<dbReference type="Gene3D" id="3.40.50.300">
    <property type="entry name" value="P-loop containing nucleotide triphosphate hydrolases"/>
    <property type="match status" value="1"/>
</dbReference>
<dbReference type="AlphaFoldDB" id="A0A7D7A5B2"/>
<dbReference type="RefSeq" id="WP_181602885.1">
    <property type="nucleotide sequence ID" value="NZ_CP059378.1"/>
</dbReference>
<sequence>MKGRKVLMDIIEKSKNLSKQNNVIELCYVWIDKYKLIHKQGFNFSSEYYFEYEEQNNLLECKLKSNYIKNFFGNNILGITAIVGKNGSGKSLLMQYLSNNLFSIGEKKIVIYRKEDEFHIIYSGMNKPIIKMQGYTTFYYEWDKYYEDSSKELEKKLGVLNSIFYSNLFYDSIEIASKDLNSLSVNISTSSLMRSKKNNSHIYRNDGIAQVDKFLGYDNLLLIQFILHKKDFVDTFIKPSIRYLQIDIINNYFKEGNEKYEEFLNTYTFFIEEFIDSNNISVFKEIKERDREFRDALFEKLIVLNNNIKNQKNFFELNTIINLIYDFYCSIYKSINENKEINQELYKKLYKWTDFNVDSIKGISIENIKYKVLDCLYTIDFCYNQIEEELKSDLGSKIEEYEEQSNNIINEIKENIQIYFSKDFLNLKEAKSIIKDVFTQVNRKLKSKEYFNPVIIRDSIERCIEDNSYTTINENNIITLLEEILKYYFNRNIKYLKEKIDKKLQVVQKRKYEIVRYIEFIYVLDSLDSSWIVLKNSERLIIELNKHNINILNRFIKHYYGINFWGYYNFRWLNGLEEDRRILSSGEESMIKMYSRFYSIFRDIDNDGFVKINKKNKSILILMDEPEIYLHPEWQVKLISNLIEYFNEVYKGYNVQLIITSNTPFLISDLPSDNVILLEKVKLMDSKNFQVKICENTLSKTFGQNIHTLLKKSFFMETTFGEFSRKKIKEVIEVLNSNEKMTENKRNDIEKIINILGEPLIKNKLLEMFNSKLDIKSQIKKKEEQIELYKKEVEELKKRMGSLND</sequence>
<proteinExistence type="predicted"/>
<dbReference type="GO" id="GO:0006302">
    <property type="term" value="P:double-strand break repair"/>
    <property type="evidence" value="ECO:0007669"/>
    <property type="project" value="TreeGrafter"/>
</dbReference>
<protein>
    <submittedName>
        <fullName evidence="2">AAA family ATPase</fullName>
    </submittedName>
</protein>
<dbReference type="Proteomes" id="UP000512286">
    <property type="component" value="Chromosome"/>
</dbReference>
<name>A0A7D7A5B2_9CLOT</name>
<evidence type="ECO:0000256" key="1">
    <source>
        <dbReference type="SAM" id="Coils"/>
    </source>
</evidence>